<proteinExistence type="predicted"/>
<sequence>MDNNTRAWLLSSISGGACILGSSIVCIDLLLQRCCGTKNFQIATSNTFLSSALSLSAGVLLFSSLYSMLPTSSKYLVRAGWSESAAAYALIGLFIVGSVGLRLVSNLLHRYIPSHIVDCHHGHEPDKTDLEQGHPEDERHRRHNHHHHHHPNGSTEHTPLLPRPRSQSDSTPGLPRANTRSRSRKPQRRWLGGATTHSDENGTCYGFSPACPQTCLRLSSTSFPEPIPPSPLQRDADAVLADGQAREQPVTDITETVGQQQAPDLEPLPDGDSHWESTSKPRQPLMSATEQPRQHHHHHHVPDNAFLSIGLQTSLAIALHKLPEGLITYATNYANPTLGLTVFLALFIHNITDGFALALPLYLALNSRWKAILWSSLLGGLSQPAGAGIAALWIWWARRAGDATAPPPWGLYGGVFAVTAGIMTSVGLQLLGEGLRLTHHQGLCIGSAIAGMGVVGISFALTK</sequence>
<dbReference type="InterPro" id="IPR003689">
    <property type="entry name" value="ZIP"/>
</dbReference>
<keyword evidence="4 6" id="KW-0472">Membrane</keyword>
<dbReference type="GO" id="GO:0016020">
    <property type="term" value="C:membrane"/>
    <property type="evidence" value="ECO:0007669"/>
    <property type="project" value="UniProtKB-SubCell"/>
</dbReference>
<protein>
    <recommendedName>
        <fullName evidence="9">Zinc/iron permease</fullName>
    </recommendedName>
</protein>
<evidence type="ECO:0000313" key="8">
    <source>
        <dbReference type="Proteomes" id="UP000243515"/>
    </source>
</evidence>
<evidence type="ECO:0000256" key="2">
    <source>
        <dbReference type="ARBA" id="ARBA00022692"/>
    </source>
</evidence>
<feature type="compositionally biased region" description="Basic residues" evidence="5">
    <location>
        <begin position="140"/>
        <end position="151"/>
    </location>
</feature>
<feature type="transmembrane region" description="Helical" evidence="6">
    <location>
        <begin position="443"/>
        <end position="461"/>
    </location>
</feature>
<feature type="compositionally biased region" description="Polar residues" evidence="5">
    <location>
        <begin position="252"/>
        <end position="262"/>
    </location>
</feature>
<comment type="subcellular location">
    <subcellularLocation>
        <location evidence="1">Membrane</location>
        <topology evidence="1">Multi-pass membrane protein</topology>
    </subcellularLocation>
</comment>
<keyword evidence="2 6" id="KW-0812">Transmembrane</keyword>
<feature type="transmembrane region" description="Helical" evidence="6">
    <location>
        <begin position="372"/>
        <end position="397"/>
    </location>
</feature>
<dbReference type="PROSITE" id="PS51257">
    <property type="entry name" value="PROKAR_LIPOPROTEIN"/>
    <property type="match status" value="1"/>
</dbReference>
<organism evidence="7 8">
    <name type="scientific">Elaphomyces granulatus</name>
    <dbReference type="NCBI Taxonomy" id="519963"/>
    <lineage>
        <taxon>Eukaryota</taxon>
        <taxon>Fungi</taxon>
        <taxon>Dikarya</taxon>
        <taxon>Ascomycota</taxon>
        <taxon>Pezizomycotina</taxon>
        <taxon>Eurotiomycetes</taxon>
        <taxon>Eurotiomycetidae</taxon>
        <taxon>Eurotiales</taxon>
        <taxon>Elaphomycetaceae</taxon>
        <taxon>Elaphomyces</taxon>
    </lineage>
</organism>
<feature type="compositionally biased region" description="Basic and acidic residues" evidence="5">
    <location>
        <begin position="123"/>
        <end position="139"/>
    </location>
</feature>
<feature type="compositionally biased region" description="Basic residues" evidence="5">
    <location>
        <begin position="179"/>
        <end position="188"/>
    </location>
</feature>
<feature type="transmembrane region" description="Helical" evidence="6">
    <location>
        <begin position="43"/>
        <end position="65"/>
    </location>
</feature>
<evidence type="ECO:0000256" key="3">
    <source>
        <dbReference type="ARBA" id="ARBA00022989"/>
    </source>
</evidence>
<evidence type="ECO:0000313" key="7">
    <source>
        <dbReference type="EMBL" id="OXV05894.1"/>
    </source>
</evidence>
<reference evidence="7 8" key="1">
    <citation type="journal article" date="2015" name="Environ. Microbiol.">
        <title>Metagenome sequence of Elaphomyces granulatus from sporocarp tissue reveals Ascomycota ectomycorrhizal fingerprints of genome expansion and a Proteobacteria-rich microbiome.</title>
        <authorList>
            <person name="Quandt C.A."/>
            <person name="Kohler A."/>
            <person name="Hesse C.N."/>
            <person name="Sharpton T.J."/>
            <person name="Martin F."/>
            <person name="Spatafora J.W."/>
        </authorList>
    </citation>
    <scope>NUCLEOTIDE SEQUENCE [LARGE SCALE GENOMIC DNA]</scope>
    <source>
        <strain evidence="7 8">OSC145934</strain>
    </source>
</reference>
<feature type="compositionally biased region" description="Polar residues" evidence="5">
    <location>
        <begin position="280"/>
        <end position="291"/>
    </location>
</feature>
<dbReference type="EMBL" id="NPHW01006326">
    <property type="protein sequence ID" value="OXV05894.1"/>
    <property type="molecule type" value="Genomic_DNA"/>
</dbReference>
<feature type="region of interest" description="Disordered" evidence="5">
    <location>
        <begin position="252"/>
        <end position="299"/>
    </location>
</feature>
<feature type="transmembrane region" description="Helical" evidence="6">
    <location>
        <begin position="342"/>
        <end position="365"/>
    </location>
</feature>
<feature type="transmembrane region" description="Helical" evidence="6">
    <location>
        <begin position="409"/>
        <end position="431"/>
    </location>
</feature>
<feature type="transmembrane region" description="Helical" evidence="6">
    <location>
        <begin position="6"/>
        <end position="31"/>
    </location>
</feature>
<evidence type="ECO:0000256" key="1">
    <source>
        <dbReference type="ARBA" id="ARBA00004141"/>
    </source>
</evidence>
<evidence type="ECO:0000256" key="6">
    <source>
        <dbReference type="SAM" id="Phobius"/>
    </source>
</evidence>
<name>A0A232LP72_9EURO</name>
<gene>
    <name evidence="7" type="ORF">Egran_06338</name>
</gene>
<dbReference type="GO" id="GO:0005385">
    <property type="term" value="F:zinc ion transmembrane transporter activity"/>
    <property type="evidence" value="ECO:0007669"/>
    <property type="project" value="TreeGrafter"/>
</dbReference>
<dbReference type="PANTHER" id="PTHR11040">
    <property type="entry name" value="ZINC/IRON TRANSPORTER"/>
    <property type="match status" value="1"/>
</dbReference>
<feature type="transmembrane region" description="Helical" evidence="6">
    <location>
        <begin position="85"/>
        <end position="104"/>
    </location>
</feature>
<dbReference type="OrthoDB" id="262547at2759"/>
<evidence type="ECO:0000256" key="4">
    <source>
        <dbReference type="ARBA" id="ARBA00023136"/>
    </source>
</evidence>
<evidence type="ECO:0008006" key="9">
    <source>
        <dbReference type="Google" id="ProtNLM"/>
    </source>
</evidence>
<accession>A0A232LP72</accession>
<comment type="caution">
    <text evidence="7">The sequence shown here is derived from an EMBL/GenBank/DDBJ whole genome shotgun (WGS) entry which is preliminary data.</text>
</comment>
<keyword evidence="3 6" id="KW-1133">Transmembrane helix</keyword>
<feature type="region of interest" description="Disordered" evidence="5">
    <location>
        <begin position="123"/>
        <end position="206"/>
    </location>
</feature>
<dbReference type="AlphaFoldDB" id="A0A232LP72"/>
<dbReference type="Proteomes" id="UP000243515">
    <property type="component" value="Unassembled WGS sequence"/>
</dbReference>
<evidence type="ECO:0000256" key="5">
    <source>
        <dbReference type="SAM" id="MobiDB-lite"/>
    </source>
</evidence>
<keyword evidence="8" id="KW-1185">Reference proteome</keyword>
<dbReference type="Pfam" id="PF02535">
    <property type="entry name" value="Zip"/>
    <property type="match status" value="1"/>
</dbReference>
<dbReference type="PANTHER" id="PTHR11040:SF210">
    <property type="entry name" value="ZINC-REGULATED TRANSPORTER 3"/>
    <property type="match status" value="1"/>
</dbReference>